<keyword evidence="2" id="KW-1185">Reference proteome</keyword>
<organism evidence="1 2">
    <name type="scientific">Clytia hemisphaerica</name>
    <dbReference type="NCBI Taxonomy" id="252671"/>
    <lineage>
        <taxon>Eukaryota</taxon>
        <taxon>Metazoa</taxon>
        <taxon>Cnidaria</taxon>
        <taxon>Hydrozoa</taxon>
        <taxon>Hydroidolina</taxon>
        <taxon>Leptothecata</taxon>
        <taxon>Obeliida</taxon>
        <taxon>Clytiidae</taxon>
        <taxon>Clytia</taxon>
    </lineage>
</organism>
<proteinExistence type="predicted"/>
<name>A0A7M5UP53_9CNID</name>
<reference evidence="1" key="1">
    <citation type="submission" date="2021-01" db="UniProtKB">
        <authorList>
            <consortium name="EnsemblMetazoa"/>
        </authorList>
    </citation>
    <scope>IDENTIFICATION</scope>
</reference>
<sequence length="251" mass="28855">MGNGPTKEEKQIAEIAEKETKLECPVLVDLGHGTIRHRHEEIVKEDEKSKEVKIGYFYHPRLNDFSEDAIMTYEDNNRLKYVFKGPTKDSGKKLYYIYGTKSSDVDKGLTKTNYKPQGKGYNWPQSYRKANNLYYDVIFVPQDDIDEDETNEVSGRQSSMSQIDDILSSASESQLSNGTHVDKENISLKVRTSETVMDLIERISLQLLVPSTNIHFMIDKEEINTNDHLINHYPEDMNVPGQSFPIQLRLT</sequence>
<evidence type="ECO:0000313" key="1">
    <source>
        <dbReference type="EnsemblMetazoa" id="CLYHEMP003538.1"/>
    </source>
</evidence>
<dbReference type="EnsemblMetazoa" id="CLYHEMT003538.1">
    <property type="protein sequence ID" value="CLYHEMP003538.1"/>
    <property type="gene ID" value="CLYHEMG003538"/>
</dbReference>
<evidence type="ECO:0008006" key="3">
    <source>
        <dbReference type="Google" id="ProtNLM"/>
    </source>
</evidence>
<evidence type="ECO:0000313" key="2">
    <source>
        <dbReference type="Proteomes" id="UP000594262"/>
    </source>
</evidence>
<dbReference type="RefSeq" id="XP_066926476.1">
    <property type="nucleotide sequence ID" value="XM_067070375.1"/>
</dbReference>
<protein>
    <recommendedName>
        <fullName evidence="3">Ubiquitin-like domain-containing protein</fullName>
    </recommendedName>
</protein>
<accession>A0A7M5UP53</accession>
<dbReference type="GeneID" id="136813881"/>
<dbReference type="AlphaFoldDB" id="A0A7M5UP53"/>
<dbReference type="Proteomes" id="UP000594262">
    <property type="component" value="Unplaced"/>
</dbReference>
<dbReference type="OrthoDB" id="9999810at2759"/>